<feature type="region of interest" description="Disordered" evidence="12">
    <location>
        <begin position="1"/>
        <end position="132"/>
    </location>
</feature>
<dbReference type="InterPro" id="IPR007696">
    <property type="entry name" value="DNA_mismatch_repair_MutS_core"/>
</dbReference>
<keyword evidence="8" id="KW-0539">Nucleus</keyword>
<evidence type="ECO:0000313" key="15">
    <source>
        <dbReference type="Proteomes" id="UP001365542"/>
    </source>
</evidence>
<dbReference type="GO" id="GO:0005634">
    <property type="term" value="C:nucleus"/>
    <property type="evidence" value="ECO:0007669"/>
    <property type="project" value="UniProtKB-SubCell"/>
</dbReference>
<evidence type="ECO:0000256" key="6">
    <source>
        <dbReference type="ARBA" id="ARBA00022840"/>
    </source>
</evidence>
<gene>
    <name evidence="14" type="primary">MSH5</name>
    <name evidence="14" type="ORF">TWF694_003767</name>
</gene>
<dbReference type="CDD" id="cd03281">
    <property type="entry name" value="ABC_MSH5_euk"/>
    <property type="match status" value="1"/>
</dbReference>
<dbReference type="Gene3D" id="1.10.1420.10">
    <property type="match status" value="1"/>
</dbReference>
<comment type="similarity">
    <text evidence="3">Belongs to the DNA mismatch repair MutS family.</text>
</comment>
<sequence length="1035" mass="115004">MPRNTLKPLPSRLSRISLTSSPPSRSIRGSHISQQPSTAGLKRQRSDSPFRDTPKRHAPSSASSSRLIQSPSVPFPYDEQQPRSISSTPHQTLRSRNLHSIPEPLGSATENNLVNGAEDAEEGRLTDEDDEENSDIIMAVDYRGRRLGCSFYTEQDETLWFVNDIEVNMLGVGGEAAKEILESLRFQIQPTILLFPSRADDLLSDANDSDTANSKLAGDLSIRPAAEFSVEQGKSKLANLTANASKSQRNAVLMTPDDSGAMEMENDEDFGHGADLSKQTWRKQNVLTLESYIDTEGNYVSVGCAGAVLIHVRRKKMIQNPHTDNDTNKQDASRIKLWTMENTMFINADTMTSLQIFQDESHPTFQKRVKQGRAKEGLSLFNIVNNTRTQQGYQYLKQMFLRPSLDFSIITGRYNAIQTLIRPGNSNVVNGIHKSLKKVPDITKTLTMLKKGGESGGNGTFGGFETEIKKKAKYNAATRTWSAIYNFVGNAIQIKNYIGELGGGRNISIFKNIIQTFEVTHLQNVGKLIEDKVDFEESQFHGRVCVKSGVDEELDLMNNTYSGFNSLLGGVADEIINNLPLEMQTLNMELNVVYYPQLGYLIRVPLGEDGNPIYSGSTDEDDEENKWTWMFRTPHSSYFKNERTRQLDIELGDIFGCICDREIDILHDLQEKALKYKDLLIACSNLCGELDSVLSLAQAAITYKWVRPLITDNNIIKIRNGRHPLQELCVSGFIPNNTDLEGGPGQDAVLHASDARISGSLENEDNSTKSMMIVTGPNYSGKSVYLKQVALIVYMAHIGCFVPAEHATIGLTDAILTRIQTRESVTKTQSAFMIDLQQIAAALRLTSRRSLLVIDEFGKGTESTDGAGLACAVAEHLLDLGREAPKTLIATHYHEIFENGFLTSHPSLQFAHMKIMLDPGADNARNQITYFYTLGDGRSTSSFGTVCAAMNGVDKKVVDRAEDLIVKLAKGEDLASAYAQMDNTEAREYAYAEHIARRFLQIELDEDMSDEEELTSSVIQSTKQKLETIFNGRLA</sequence>
<evidence type="ECO:0000256" key="12">
    <source>
        <dbReference type="SAM" id="MobiDB-lite"/>
    </source>
</evidence>
<reference evidence="14 15" key="1">
    <citation type="submission" date="2019-10" db="EMBL/GenBank/DDBJ databases">
        <authorList>
            <person name="Palmer J.M."/>
        </authorList>
    </citation>
    <scope>NUCLEOTIDE SEQUENCE [LARGE SCALE GENOMIC DNA]</scope>
    <source>
        <strain evidence="14 15">TWF694</strain>
    </source>
</reference>
<organism evidence="14 15">
    <name type="scientific">Orbilia ellipsospora</name>
    <dbReference type="NCBI Taxonomy" id="2528407"/>
    <lineage>
        <taxon>Eukaryota</taxon>
        <taxon>Fungi</taxon>
        <taxon>Dikarya</taxon>
        <taxon>Ascomycota</taxon>
        <taxon>Pezizomycotina</taxon>
        <taxon>Orbiliomycetes</taxon>
        <taxon>Orbiliales</taxon>
        <taxon>Orbiliaceae</taxon>
        <taxon>Orbilia</taxon>
    </lineage>
</organism>
<evidence type="ECO:0000256" key="8">
    <source>
        <dbReference type="ARBA" id="ARBA00023242"/>
    </source>
</evidence>
<evidence type="ECO:0000256" key="7">
    <source>
        <dbReference type="ARBA" id="ARBA00023125"/>
    </source>
</evidence>
<evidence type="ECO:0000256" key="1">
    <source>
        <dbReference type="ARBA" id="ARBA00004123"/>
    </source>
</evidence>
<dbReference type="InterPro" id="IPR036187">
    <property type="entry name" value="DNA_mismatch_repair_MutS_sf"/>
</dbReference>
<feature type="compositionally biased region" description="Polar residues" evidence="12">
    <location>
        <begin position="82"/>
        <end position="95"/>
    </location>
</feature>
<dbReference type="SMART" id="SM00533">
    <property type="entry name" value="MUTSd"/>
    <property type="match status" value="1"/>
</dbReference>
<dbReference type="GO" id="GO:0006298">
    <property type="term" value="P:mismatch repair"/>
    <property type="evidence" value="ECO:0007669"/>
    <property type="project" value="InterPro"/>
</dbReference>
<feature type="domain" description="DNA mismatch repair proteins mutS family" evidence="13">
    <location>
        <begin position="850"/>
        <end position="866"/>
    </location>
</feature>
<dbReference type="Pfam" id="PF05192">
    <property type="entry name" value="MutS_III"/>
    <property type="match status" value="1"/>
</dbReference>
<dbReference type="Proteomes" id="UP001365542">
    <property type="component" value="Unassembled WGS sequence"/>
</dbReference>
<dbReference type="PANTHER" id="PTHR11361:SF20">
    <property type="entry name" value="MUTS PROTEIN HOMOLOG 5"/>
    <property type="match status" value="1"/>
</dbReference>
<evidence type="ECO:0000256" key="10">
    <source>
        <dbReference type="ARBA" id="ARBA00073549"/>
    </source>
</evidence>
<dbReference type="InterPro" id="IPR000432">
    <property type="entry name" value="DNA_mismatch_repair_MutS_C"/>
</dbReference>
<dbReference type="SUPFAM" id="SSF48334">
    <property type="entry name" value="DNA repair protein MutS, domain III"/>
    <property type="match status" value="1"/>
</dbReference>
<evidence type="ECO:0000256" key="3">
    <source>
        <dbReference type="ARBA" id="ARBA00006271"/>
    </source>
</evidence>
<evidence type="ECO:0000256" key="9">
    <source>
        <dbReference type="ARBA" id="ARBA00023254"/>
    </source>
</evidence>
<dbReference type="InterPro" id="IPR045076">
    <property type="entry name" value="MutS"/>
</dbReference>
<feature type="compositionally biased region" description="Basic and acidic residues" evidence="12">
    <location>
        <begin position="44"/>
        <end position="55"/>
    </location>
</feature>
<dbReference type="InterPro" id="IPR027417">
    <property type="entry name" value="P-loop_NTPase"/>
</dbReference>
<keyword evidence="6" id="KW-0067">ATP-binding</keyword>
<keyword evidence="7" id="KW-0238">DNA-binding</keyword>
<evidence type="ECO:0000256" key="4">
    <source>
        <dbReference type="ARBA" id="ARBA00022454"/>
    </source>
</evidence>
<keyword evidence="15" id="KW-1185">Reference proteome</keyword>
<evidence type="ECO:0000313" key="14">
    <source>
        <dbReference type="EMBL" id="KAK6530412.1"/>
    </source>
</evidence>
<dbReference type="GO" id="GO:0030983">
    <property type="term" value="F:mismatched DNA binding"/>
    <property type="evidence" value="ECO:0007669"/>
    <property type="project" value="InterPro"/>
</dbReference>
<dbReference type="GO" id="GO:0051026">
    <property type="term" value="P:chiasma assembly"/>
    <property type="evidence" value="ECO:0007669"/>
    <property type="project" value="TreeGrafter"/>
</dbReference>
<protein>
    <recommendedName>
        <fullName evidence="10">DNA mismatch repair protein MSH5</fullName>
    </recommendedName>
    <alternativeName>
        <fullName evidence="11">MutS protein homolog 5</fullName>
    </alternativeName>
</protein>
<name>A0AAV9WZ79_9PEZI</name>
<dbReference type="GO" id="GO:0140664">
    <property type="term" value="F:ATP-dependent DNA damage sensor activity"/>
    <property type="evidence" value="ECO:0007669"/>
    <property type="project" value="InterPro"/>
</dbReference>
<dbReference type="PROSITE" id="PS00486">
    <property type="entry name" value="DNA_MISMATCH_REPAIR_2"/>
    <property type="match status" value="1"/>
</dbReference>
<dbReference type="GO" id="GO:0005524">
    <property type="term" value="F:ATP binding"/>
    <property type="evidence" value="ECO:0007669"/>
    <property type="project" value="UniProtKB-KW"/>
</dbReference>
<dbReference type="Pfam" id="PF00488">
    <property type="entry name" value="MutS_V"/>
    <property type="match status" value="1"/>
</dbReference>
<dbReference type="PANTHER" id="PTHR11361">
    <property type="entry name" value="DNA MISMATCH REPAIR PROTEIN MUTS FAMILY MEMBER"/>
    <property type="match status" value="1"/>
</dbReference>
<feature type="compositionally biased region" description="Polar residues" evidence="12">
    <location>
        <begin position="60"/>
        <end position="72"/>
    </location>
</feature>
<feature type="compositionally biased region" description="Polar residues" evidence="12">
    <location>
        <begin position="14"/>
        <end position="24"/>
    </location>
</feature>
<dbReference type="GO" id="GO:0005694">
    <property type="term" value="C:chromosome"/>
    <property type="evidence" value="ECO:0007669"/>
    <property type="project" value="UniProtKB-SubCell"/>
</dbReference>
<evidence type="ECO:0000259" key="13">
    <source>
        <dbReference type="PROSITE" id="PS00486"/>
    </source>
</evidence>
<evidence type="ECO:0000256" key="5">
    <source>
        <dbReference type="ARBA" id="ARBA00022741"/>
    </source>
</evidence>
<proteinExistence type="inferred from homology"/>
<keyword evidence="5" id="KW-0547">Nucleotide-binding</keyword>
<dbReference type="EMBL" id="JAVHJO010000013">
    <property type="protein sequence ID" value="KAK6530412.1"/>
    <property type="molecule type" value="Genomic_DNA"/>
</dbReference>
<dbReference type="FunFam" id="3.40.50.300:FF:001067">
    <property type="entry name" value="DNA mismatch repair protein MSH5"/>
    <property type="match status" value="1"/>
</dbReference>
<dbReference type="SMART" id="SM00534">
    <property type="entry name" value="MUTSac"/>
    <property type="match status" value="1"/>
</dbReference>
<keyword evidence="9" id="KW-0469">Meiosis</keyword>
<keyword evidence="4" id="KW-0158">Chromosome</keyword>
<dbReference type="SUPFAM" id="SSF52540">
    <property type="entry name" value="P-loop containing nucleoside triphosphate hydrolases"/>
    <property type="match status" value="1"/>
</dbReference>
<dbReference type="AlphaFoldDB" id="A0AAV9WZ79"/>
<evidence type="ECO:0000256" key="11">
    <source>
        <dbReference type="ARBA" id="ARBA00077470"/>
    </source>
</evidence>
<comment type="subcellular location">
    <subcellularLocation>
        <location evidence="2">Chromosome</location>
    </subcellularLocation>
    <subcellularLocation>
        <location evidence="1">Nucleus</location>
    </subcellularLocation>
</comment>
<evidence type="ECO:0000256" key="2">
    <source>
        <dbReference type="ARBA" id="ARBA00004286"/>
    </source>
</evidence>
<dbReference type="Gene3D" id="3.40.50.300">
    <property type="entry name" value="P-loop containing nucleotide triphosphate hydrolases"/>
    <property type="match status" value="1"/>
</dbReference>
<accession>A0AAV9WZ79</accession>
<comment type="caution">
    <text evidence="14">The sequence shown here is derived from an EMBL/GenBank/DDBJ whole genome shotgun (WGS) entry which is preliminary data.</text>
</comment>